<evidence type="ECO:0000259" key="7">
    <source>
        <dbReference type="PROSITE" id="PS50977"/>
    </source>
</evidence>
<dbReference type="RefSeq" id="WP_191789789.1">
    <property type="nucleotide sequence ID" value="NZ_JACSQE010000004.1"/>
</dbReference>
<dbReference type="EMBL" id="JACSQE010000004">
    <property type="protein sequence ID" value="MBD7998061.1"/>
    <property type="molecule type" value="Genomic_DNA"/>
</dbReference>
<feature type="DNA-binding region" description="H-T-H motif" evidence="5">
    <location>
        <begin position="69"/>
        <end position="88"/>
    </location>
</feature>
<dbReference type="Pfam" id="PF00440">
    <property type="entry name" value="TetR_N"/>
    <property type="match status" value="1"/>
</dbReference>
<name>A0ABR8V0N0_9CELL</name>
<proteinExistence type="predicted"/>
<protein>
    <submittedName>
        <fullName evidence="8">TetR/AcrR family transcriptional regulator</fullName>
    </submittedName>
</protein>
<dbReference type="PROSITE" id="PS50977">
    <property type="entry name" value="HTH_TETR_2"/>
    <property type="match status" value="1"/>
</dbReference>
<comment type="caution">
    <text evidence="8">The sequence shown here is derived from an EMBL/GenBank/DDBJ whole genome shotgun (WGS) entry which is preliminary data.</text>
</comment>
<dbReference type="Pfam" id="PF13977">
    <property type="entry name" value="TetR_C_6"/>
    <property type="match status" value="1"/>
</dbReference>
<keyword evidence="1" id="KW-0678">Repressor</keyword>
<evidence type="ECO:0000256" key="4">
    <source>
        <dbReference type="ARBA" id="ARBA00023163"/>
    </source>
</evidence>
<sequence>MPSTTSDLHASGPARPTAEPASRGDARRDGPGPGTGAAPRGYAKGRAKRDEIIEAATGLFGEVGYHSASLREISSRVGISHPGLLHHFPTKEMLLQAVLERRDEADFALFAQDREEGLDYFESLVRVVERNAARPGIVELFCILSAEATSPDHPAHAYFQRRYDGVLARIRDEVSRRAAEGRLRPGIDVTAVSRALVAVMDGLQVQFLIERGTPRPPVDMVAGLRSYLALIHVDEDPVPED</sequence>
<evidence type="ECO:0000256" key="2">
    <source>
        <dbReference type="ARBA" id="ARBA00023015"/>
    </source>
</evidence>
<reference evidence="8 9" key="1">
    <citation type="submission" date="2020-08" db="EMBL/GenBank/DDBJ databases">
        <title>A Genomic Blueprint of the Chicken Gut Microbiome.</title>
        <authorList>
            <person name="Gilroy R."/>
            <person name="Ravi A."/>
            <person name="Getino M."/>
            <person name="Pursley I."/>
            <person name="Horton D.L."/>
            <person name="Alikhan N.-F."/>
            <person name="Baker D."/>
            <person name="Gharbi K."/>
            <person name="Hall N."/>
            <person name="Watson M."/>
            <person name="Adriaenssens E.M."/>
            <person name="Foster-Nyarko E."/>
            <person name="Jarju S."/>
            <person name="Secka A."/>
            <person name="Antonio M."/>
            <person name="Oren A."/>
            <person name="Chaudhuri R."/>
            <person name="La Ragione R.M."/>
            <person name="Hildebrand F."/>
            <person name="Pallen M.J."/>
        </authorList>
    </citation>
    <scope>NUCLEOTIDE SEQUENCE [LARGE SCALE GENOMIC DNA]</scope>
    <source>
        <strain evidence="8 9">Sa2CUA8</strain>
    </source>
</reference>
<dbReference type="Gene3D" id="1.10.357.10">
    <property type="entry name" value="Tetracycline Repressor, domain 2"/>
    <property type="match status" value="1"/>
</dbReference>
<dbReference type="InterPro" id="IPR009057">
    <property type="entry name" value="Homeodomain-like_sf"/>
</dbReference>
<evidence type="ECO:0000256" key="3">
    <source>
        <dbReference type="ARBA" id="ARBA00023125"/>
    </source>
</evidence>
<evidence type="ECO:0000313" key="9">
    <source>
        <dbReference type="Proteomes" id="UP000633601"/>
    </source>
</evidence>
<accession>A0ABR8V0N0</accession>
<dbReference type="InterPro" id="IPR036271">
    <property type="entry name" value="Tet_transcr_reg_TetR-rel_C_sf"/>
</dbReference>
<organism evidence="8 9">
    <name type="scientific">Oerskovia gallyi</name>
    <dbReference type="NCBI Taxonomy" id="2762226"/>
    <lineage>
        <taxon>Bacteria</taxon>
        <taxon>Bacillati</taxon>
        <taxon>Actinomycetota</taxon>
        <taxon>Actinomycetes</taxon>
        <taxon>Micrococcales</taxon>
        <taxon>Cellulomonadaceae</taxon>
        <taxon>Oerskovia</taxon>
    </lineage>
</organism>
<keyword evidence="3 5" id="KW-0238">DNA-binding</keyword>
<evidence type="ECO:0000256" key="1">
    <source>
        <dbReference type="ARBA" id="ARBA00022491"/>
    </source>
</evidence>
<feature type="domain" description="HTH tetR-type" evidence="7">
    <location>
        <begin position="46"/>
        <end position="106"/>
    </location>
</feature>
<gene>
    <name evidence="8" type="ORF">H9640_05810</name>
</gene>
<dbReference type="SUPFAM" id="SSF46689">
    <property type="entry name" value="Homeodomain-like"/>
    <property type="match status" value="1"/>
</dbReference>
<keyword evidence="4" id="KW-0804">Transcription</keyword>
<dbReference type="PANTHER" id="PTHR47506">
    <property type="entry name" value="TRANSCRIPTIONAL REGULATORY PROTEIN"/>
    <property type="match status" value="1"/>
</dbReference>
<dbReference type="InterPro" id="IPR039538">
    <property type="entry name" value="BetI_C"/>
</dbReference>
<dbReference type="PRINTS" id="PR00455">
    <property type="entry name" value="HTHTETR"/>
</dbReference>
<dbReference type="InterPro" id="IPR001647">
    <property type="entry name" value="HTH_TetR"/>
</dbReference>
<keyword evidence="9" id="KW-1185">Reference proteome</keyword>
<dbReference type="PANTHER" id="PTHR47506:SF1">
    <property type="entry name" value="HTH-TYPE TRANSCRIPTIONAL REGULATOR YJDC"/>
    <property type="match status" value="1"/>
</dbReference>
<dbReference type="Proteomes" id="UP000633601">
    <property type="component" value="Unassembled WGS sequence"/>
</dbReference>
<feature type="region of interest" description="Disordered" evidence="6">
    <location>
        <begin position="1"/>
        <end position="46"/>
    </location>
</feature>
<dbReference type="SUPFAM" id="SSF48498">
    <property type="entry name" value="Tetracyclin repressor-like, C-terminal domain"/>
    <property type="match status" value="1"/>
</dbReference>
<evidence type="ECO:0000256" key="6">
    <source>
        <dbReference type="SAM" id="MobiDB-lite"/>
    </source>
</evidence>
<evidence type="ECO:0000313" key="8">
    <source>
        <dbReference type="EMBL" id="MBD7998061.1"/>
    </source>
</evidence>
<keyword evidence="2" id="KW-0805">Transcription regulation</keyword>
<evidence type="ECO:0000256" key="5">
    <source>
        <dbReference type="PROSITE-ProRule" id="PRU00335"/>
    </source>
</evidence>